<comment type="catalytic activity">
    <reaction evidence="12">
        <text>hydrogen sulfide + 3 NADP(+) + 3 H2O = sulfite + 3 NADPH + 4 H(+)</text>
        <dbReference type="Rhea" id="RHEA:13801"/>
        <dbReference type="ChEBI" id="CHEBI:15377"/>
        <dbReference type="ChEBI" id="CHEBI:15378"/>
        <dbReference type="ChEBI" id="CHEBI:17359"/>
        <dbReference type="ChEBI" id="CHEBI:29919"/>
        <dbReference type="ChEBI" id="CHEBI:57783"/>
        <dbReference type="ChEBI" id="CHEBI:58349"/>
        <dbReference type="EC" id="1.8.1.2"/>
    </reaction>
</comment>
<dbReference type="SUPFAM" id="SSF63380">
    <property type="entry name" value="Riboflavin synthase domain-like"/>
    <property type="match status" value="1"/>
</dbReference>
<keyword evidence="11" id="KW-0560">Oxidoreductase</keyword>
<organism evidence="16 17">
    <name type="scientific">Lichtheimia corymbifera JMRC:FSU:9682</name>
    <dbReference type="NCBI Taxonomy" id="1263082"/>
    <lineage>
        <taxon>Eukaryota</taxon>
        <taxon>Fungi</taxon>
        <taxon>Fungi incertae sedis</taxon>
        <taxon>Mucoromycota</taxon>
        <taxon>Mucoromycotina</taxon>
        <taxon>Mucoromycetes</taxon>
        <taxon>Mucorales</taxon>
        <taxon>Lichtheimiaceae</taxon>
        <taxon>Lichtheimia</taxon>
    </lineage>
</organism>
<dbReference type="CDD" id="cd07034">
    <property type="entry name" value="TPP_PYR_PFOR_IOR-alpha_like"/>
    <property type="match status" value="1"/>
</dbReference>
<dbReference type="Pfam" id="PF17147">
    <property type="entry name" value="PFOR_II"/>
    <property type="match status" value="1"/>
</dbReference>
<proteinExistence type="predicted"/>
<feature type="compositionally biased region" description="Acidic residues" evidence="14">
    <location>
        <begin position="1247"/>
        <end position="1259"/>
    </location>
</feature>
<dbReference type="VEuPathDB" id="FungiDB:LCOR_02191.1"/>
<dbReference type="GO" id="GO:0005829">
    <property type="term" value="C:cytosol"/>
    <property type="evidence" value="ECO:0007669"/>
    <property type="project" value="TreeGrafter"/>
</dbReference>
<feature type="compositionally biased region" description="Basic and acidic residues" evidence="14">
    <location>
        <begin position="1132"/>
        <end position="1145"/>
    </location>
</feature>
<comment type="function">
    <text evidence="13">This enzyme catalyzes the 6-electron reduction of sulfite to sulfide. This is one of several activities required for the biosynthesis of L-cysteine from sulfate.</text>
</comment>
<name>A0A068RKG5_9FUNG</name>
<evidence type="ECO:0000256" key="11">
    <source>
        <dbReference type="ARBA" id="ARBA00023002"/>
    </source>
</evidence>
<dbReference type="STRING" id="1263082.A0A068RKG5"/>
<protein>
    <recommendedName>
        <fullName evidence="4">assimilatory sulfite reductase (NADPH)</fullName>
        <ecNumber evidence="4">1.8.1.2</ecNumber>
    </recommendedName>
</protein>
<comment type="caution">
    <text evidence="16">The sequence shown here is derived from an EMBL/GenBank/DDBJ whole genome shotgun (WGS) entry which is preliminary data.</text>
</comment>
<dbReference type="Gene3D" id="2.40.30.10">
    <property type="entry name" value="Translation factors"/>
    <property type="match status" value="1"/>
</dbReference>
<dbReference type="Gene3D" id="3.40.50.80">
    <property type="entry name" value="Nucleotide-binding domain of ferredoxin-NADP reductase (FNR) module"/>
    <property type="match status" value="1"/>
</dbReference>
<dbReference type="OrthoDB" id="1856718at2759"/>
<dbReference type="Pfam" id="PF01855">
    <property type="entry name" value="POR_N"/>
    <property type="match status" value="1"/>
</dbReference>
<dbReference type="PANTHER" id="PTHR19384">
    <property type="entry name" value="NITRIC OXIDE SYNTHASE-RELATED"/>
    <property type="match status" value="1"/>
</dbReference>
<keyword evidence="9" id="KW-0521">NADP</keyword>
<dbReference type="InterPro" id="IPR001433">
    <property type="entry name" value="OxRdtase_FAD/NAD-bd"/>
</dbReference>
<dbReference type="InterPro" id="IPR017938">
    <property type="entry name" value="Riboflavin_synthase-like_b-brl"/>
</dbReference>
<evidence type="ECO:0000256" key="2">
    <source>
        <dbReference type="ARBA" id="ARBA00001974"/>
    </source>
</evidence>
<keyword evidence="17" id="KW-1185">Reference proteome</keyword>
<dbReference type="Gene3D" id="3.40.50.970">
    <property type="match status" value="1"/>
</dbReference>
<dbReference type="InterPro" id="IPR039261">
    <property type="entry name" value="FNR_nucleotide-bd"/>
</dbReference>
<dbReference type="GO" id="GO:0010181">
    <property type="term" value="F:FMN binding"/>
    <property type="evidence" value="ECO:0007669"/>
    <property type="project" value="TreeGrafter"/>
</dbReference>
<dbReference type="InterPro" id="IPR002880">
    <property type="entry name" value="Pyrv_Fd/Flavodoxin_OxRdtase_N"/>
</dbReference>
<reference evidence="16" key="1">
    <citation type="submission" date="2013-08" db="EMBL/GenBank/DDBJ databases">
        <title>Gene expansion shapes genome architecture in the human pathogen Lichtheimia corymbifera: an evolutionary genomics analysis in the ancient terrestrial Mucorales (Mucoromycotina).</title>
        <authorList>
            <person name="Schwartze V.U."/>
            <person name="Winter S."/>
            <person name="Shelest E."/>
            <person name="Marcet-Houben M."/>
            <person name="Horn F."/>
            <person name="Wehner S."/>
            <person name="Hoffmann K."/>
            <person name="Riege K."/>
            <person name="Sammeth M."/>
            <person name="Nowrousian M."/>
            <person name="Valiante V."/>
            <person name="Linde J."/>
            <person name="Jacobsen I.D."/>
            <person name="Marz M."/>
            <person name="Brakhage A.A."/>
            <person name="Gabaldon T."/>
            <person name="Bocker S."/>
            <person name="Voigt K."/>
        </authorList>
    </citation>
    <scope>NUCLEOTIDE SEQUENCE [LARGE SCALE GENOMIC DNA]</scope>
    <source>
        <strain evidence="16">FSU 9682</strain>
    </source>
</reference>
<dbReference type="EC" id="1.8.1.2" evidence="4"/>
<evidence type="ECO:0000313" key="17">
    <source>
        <dbReference type="Proteomes" id="UP000027586"/>
    </source>
</evidence>
<dbReference type="GO" id="GO:0004783">
    <property type="term" value="F:sulfite reductase (NADPH) activity"/>
    <property type="evidence" value="ECO:0007669"/>
    <property type="project" value="UniProtKB-EC"/>
</dbReference>
<evidence type="ECO:0000256" key="14">
    <source>
        <dbReference type="SAM" id="MobiDB-lite"/>
    </source>
</evidence>
<dbReference type="InterPro" id="IPR003097">
    <property type="entry name" value="CysJ-like_FAD-binding"/>
</dbReference>
<dbReference type="Pfam" id="PF00667">
    <property type="entry name" value="FAD_binding_1"/>
    <property type="match status" value="1"/>
</dbReference>
<dbReference type="PRINTS" id="PR00371">
    <property type="entry name" value="FPNCR"/>
</dbReference>
<evidence type="ECO:0000256" key="4">
    <source>
        <dbReference type="ARBA" id="ARBA00012604"/>
    </source>
</evidence>
<dbReference type="Gene3D" id="1.20.990.10">
    <property type="entry name" value="NADPH-cytochrome p450 Reductase, Chain A, domain 3"/>
    <property type="match status" value="1"/>
</dbReference>
<evidence type="ECO:0000256" key="13">
    <source>
        <dbReference type="ARBA" id="ARBA00059320"/>
    </source>
</evidence>
<feature type="domain" description="FAD-binding FR-type" evidence="15">
    <location>
        <begin position="724"/>
        <end position="953"/>
    </location>
</feature>
<evidence type="ECO:0000313" key="16">
    <source>
        <dbReference type="EMBL" id="CDH50479.1"/>
    </source>
</evidence>
<dbReference type="Gene3D" id="3.40.920.10">
    <property type="entry name" value="Pyruvate-ferredoxin oxidoreductase, PFOR, domain III"/>
    <property type="match status" value="1"/>
</dbReference>
<comment type="cofactor">
    <cofactor evidence="2">
        <name>FAD</name>
        <dbReference type="ChEBI" id="CHEBI:57692"/>
    </cofactor>
</comment>
<keyword evidence="8" id="KW-0274">FAD</keyword>
<evidence type="ECO:0000256" key="12">
    <source>
        <dbReference type="ARBA" id="ARBA00052219"/>
    </source>
</evidence>
<evidence type="ECO:0000256" key="7">
    <source>
        <dbReference type="ARBA" id="ARBA00022643"/>
    </source>
</evidence>
<dbReference type="InterPro" id="IPR001709">
    <property type="entry name" value="Flavoprot_Pyr_Nucl_cyt_Rdtase"/>
</dbReference>
<accession>A0A068RKG5</accession>
<keyword evidence="6" id="KW-0285">Flavoprotein</keyword>
<feature type="region of interest" description="Disordered" evidence="14">
    <location>
        <begin position="1122"/>
        <end position="1146"/>
    </location>
</feature>
<dbReference type="Gene3D" id="3.40.50.920">
    <property type="match status" value="1"/>
</dbReference>
<dbReference type="InterPro" id="IPR033412">
    <property type="entry name" value="PFOR_II"/>
</dbReference>
<keyword evidence="7" id="KW-0288">FMN</keyword>
<sequence length="1332" mass="147435">MFASTALIAALVKSKAFPTNNAHADKPLQLSREAVESVAEQLKSSAITEDAASTAGSQTTIVDEESALQLQSRIKNAIEVLFRNNDNVRLLDANHAVDYVAYGLSDLVFVYPGHAGNYLGHQLKDWQASIRNSKGDLVKVIEMETRAGALQAVQGAIENNTKTASVLTSSQALLSMIPNIHALALARQPVVFHVGAFSVDENLVAYSQVDAVLAARNSGAIVLSSSNVQEAHDMAIAAHLIAKAAGLPVIHYFDGAASDIQKVSLYSYDKLASLSTTSGGDAYAVTESVLGQFGYKAFEYTGATDAETVLVSLGASVASVSHAVQRAAAAASNNKVGLVTVRAYRPWSEAGFIASLPSSTRHVVVLEQTDGLFAFNGPLFLDIAAAIRFGSLARQARPRLVTAQASTFGHLGAAHIPLIVKEAENKTFVDLASEEFLQVQSEDVVVEEGAIFWDLEQDGSADAATHIAHLLHQDKKDITLQSARDAYRVGGAVINSRLNQNVESKSGFIGVHNIALTKEYDILASAGKKATLVVNGPWKHGEEIEGQLTNEFKLALTQLDIQLYTLDAASILEQVGLHRKSSHIIWEAAYLVLTQQQQAKEATKRLASLYYELDPSVAEDDQGNKRELYSLVDEVLESVAKQLVRIELLPPWTILEVSDKVLPTRPIARAVVDEEEAVDSDAATAVDEGEQELGQVGKWHQAAWQVMFKEAYGTESAVRPDLHENTYLIKLSENKRLTPTTYDRNVFHLEFDTTGSNLKYELGDALGVHGHNDYNDVIAFLEWYGLKGEDVVTVKNNDLGKKETRTIFQLFSQTLDIFGRPSKKFYEALASYATDPKEKEQLLFLVSSEGKEEYKKRVDDTVTYEDLLREFTSAKPPVEALVNMITSIKPRHYSIASSQKMHPNSVHLLVVAVDWVNAAGKKRYGQCTRYLANLQVGSDVTVSIKPSVMKLPPLDEQPVIMAGLGTGMAPFRAFIQERAIAKAAGRKVGPMVLYFGSRYRSMEYLYGEELEAYHADGLLTRMGLAFSRDGKKKVYIQHKMMEDAELLHDYLVTRNGHFYLCGPTWPVPDVKDAVVYGLKNFGGIDEKEAGNLIEEWKEKENNKLPIPGTSVFSLAELPTSTLVSSDNQTRQSGHEDGATRPEDNAAVRWRRERTELFIAIMTEQYPKMLLNDDPSDDLPIWREIIYVDNRSRNDLRGIGGTHTNITWPYYDAVGKATKDDRSVHPRYTIDSMGPDGSSGPYITRLEVEDEPPQQQEEPDNTPITRKRGRDDNDSDDDVSVPLSQVRRLLEESTRKQEQMLKDFLAKMSAKLDVEHRKYIDKWVELEDRRDRD</sequence>
<dbReference type="InterPro" id="IPR029061">
    <property type="entry name" value="THDP-binding"/>
</dbReference>
<feature type="compositionally biased region" description="Polar residues" evidence="14">
    <location>
        <begin position="1122"/>
        <end position="1131"/>
    </location>
</feature>
<dbReference type="InterPro" id="IPR009014">
    <property type="entry name" value="Transketo_C/PFOR_II"/>
</dbReference>
<gene>
    <name evidence="16" type="ORF">LCOR_02191.1</name>
</gene>
<evidence type="ECO:0000256" key="1">
    <source>
        <dbReference type="ARBA" id="ARBA00001917"/>
    </source>
</evidence>
<evidence type="ECO:0000256" key="5">
    <source>
        <dbReference type="ARBA" id="ARBA00022448"/>
    </source>
</evidence>
<dbReference type="GO" id="GO:0050660">
    <property type="term" value="F:flavin adenine dinucleotide binding"/>
    <property type="evidence" value="ECO:0007669"/>
    <property type="project" value="TreeGrafter"/>
</dbReference>
<comment type="pathway">
    <text evidence="3">Sulfur metabolism; hydrogen sulfide biosynthesis; hydrogen sulfide from sulfite (NADPH route): step 1/1.</text>
</comment>
<dbReference type="SUPFAM" id="SSF52922">
    <property type="entry name" value="TK C-terminal domain-like"/>
    <property type="match status" value="1"/>
</dbReference>
<evidence type="ECO:0000256" key="8">
    <source>
        <dbReference type="ARBA" id="ARBA00022827"/>
    </source>
</evidence>
<dbReference type="InterPro" id="IPR002869">
    <property type="entry name" value="Pyrv_flavodox_OxRed_cen"/>
</dbReference>
<evidence type="ECO:0000256" key="6">
    <source>
        <dbReference type="ARBA" id="ARBA00022630"/>
    </source>
</evidence>
<evidence type="ECO:0000256" key="10">
    <source>
        <dbReference type="ARBA" id="ARBA00022982"/>
    </source>
</evidence>
<evidence type="ECO:0000259" key="15">
    <source>
        <dbReference type="PROSITE" id="PS51384"/>
    </source>
</evidence>
<keyword evidence="5" id="KW-0813">Transport</keyword>
<dbReference type="EMBL" id="CBTN010000006">
    <property type="protein sequence ID" value="CDH50479.1"/>
    <property type="molecule type" value="Genomic_DNA"/>
</dbReference>
<dbReference type="PANTHER" id="PTHR19384:SF109">
    <property type="entry name" value="SULFITE REDUCTASE [NADPH] FLAVOPROTEIN COMPONENT"/>
    <property type="match status" value="1"/>
</dbReference>
<dbReference type="FunFam" id="1.20.990.10:FF:000010">
    <property type="entry name" value="Sulfite reductase [NADPH] flavoprotein component"/>
    <property type="match status" value="1"/>
</dbReference>
<evidence type="ECO:0000256" key="3">
    <source>
        <dbReference type="ARBA" id="ARBA00004774"/>
    </source>
</evidence>
<dbReference type="InterPro" id="IPR017927">
    <property type="entry name" value="FAD-bd_FR_type"/>
</dbReference>
<feature type="region of interest" description="Disordered" evidence="14">
    <location>
        <begin position="1224"/>
        <end position="1294"/>
    </location>
</feature>
<dbReference type="SUPFAM" id="SSF52343">
    <property type="entry name" value="Ferredoxin reductase-like, C-terminal NADP-linked domain"/>
    <property type="match status" value="1"/>
</dbReference>
<dbReference type="CDD" id="cd06207">
    <property type="entry name" value="CyPoR_like"/>
    <property type="match status" value="1"/>
</dbReference>
<dbReference type="Pfam" id="PF00175">
    <property type="entry name" value="NAD_binding_1"/>
    <property type="match status" value="1"/>
</dbReference>
<dbReference type="SUPFAM" id="SSF52518">
    <property type="entry name" value="Thiamin diphosphate-binding fold (THDP-binding)"/>
    <property type="match status" value="1"/>
</dbReference>
<evidence type="ECO:0000256" key="9">
    <source>
        <dbReference type="ARBA" id="ARBA00022857"/>
    </source>
</evidence>
<dbReference type="InterPro" id="IPR023173">
    <property type="entry name" value="NADPH_Cyt_P450_Rdtase_alpha"/>
</dbReference>
<dbReference type="Proteomes" id="UP000027586">
    <property type="component" value="Unassembled WGS sequence"/>
</dbReference>
<comment type="cofactor">
    <cofactor evidence="1">
        <name>FMN</name>
        <dbReference type="ChEBI" id="CHEBI:58210"/>
    </cofactor>
</comment>
<dbReference type="PROSITE" id="PS51384">
    <property type="entry name" value="FAD_FR"/>
    <property type="match status" value="1"/>
</dbReference>
<dbReference type="SUPFAM" id="SSF53323">
    <property type="entry name" value="Pyruvate-ferredoxin oxidoreductase, PFOR, domain III"/>
    <property type="match status" value="1"/>
</dbReference>
<keyword evidence="10" id="KW-0249">Electron transport</keyword>